<dbReference type="InterPro" id="IPR020683">
    <property type="entry name" value="DUF3447"/>
</dbReference>
<dbReference type="PROSITE" id="PS50297">
    <property type="entry name" value="ANK_REP_REGION"/>
    <property type="match status" value="1"/>
</dbReference>
<dbReference type="Gene3D" id="1.25.40.20">
    <property type="entry name" value="Ankyrin repeat-containing domain"/>
    <property type="match status" value="1"/>
</dbReference>
<organism evidence="3 4">
    <name type="scientific">Tritrichomonas musculus</name>
    <dbReference type="NCBI Taxonomy" id="1915356"/>
    <lineage>
        <taxon>Eukaryota</taxon>
        <taxon>Metamonada</taxon>
        <taxon>Parabasalia</taxon>
        <taxon>Tritrichomonadida</taxon>
        <taxon>Tritrichomonadidae</taxon>
        <taxon>Tritrichomonas</taxon>
    </lineage>
</organism>
<name>A0ABR2K9P8_9EUKA</name>
<protein>
    <recommendedName>
        <fullName evidence="2">DUF3447 domain-containing protein</fullName>
    </recommendedName>
</protein>
<dbReference type="InterPro" id="IPR036770">
    <property type="entry name" value="Ankyrin_rpt-contain_sf"/>
</dbReference>
<evidence type="ECO:0000313" key="3">
    <source>
        <dbReference type="EMBL" id="KAK8887207.1"/>
    </source>
</evidence>
<dbReference type="PANTHER" id="PTHR24159">
    <property type="match status" value="1"/>
</dbReference>
<keyword evidence="1" id="KW-0040">ANK repeat</keyword>
<keyword evidence="4" id="KW-1185">Reference proteome</keyword>
<dbReference type="EMBL" id="JAPFFF010000006">
    <property type="protein sequence ID" value="KAK8887207.1"/>
    <property type="molecule type" value="Genomic_DNA"/>
</dbReference>
<comment type="caution">
    <text evidence="3">The sequence shown here is derived from an EMBL/GenBank/DDBJ whole genome shotgun (WGS) entry which is preliminary data.</text>
</comment>
<proteinExistence type="predicted"/>
<dbReference type="Proteomes" id="UP001470230">
    <property type="component" value="Unassembled WGS sequence"/>
</dbReference>
<feature type="repeat" description="ANK" evidence="1">
    <location>
        <begin position="339"/>
        <end position="356"/>
    </location>
</feature>
<evidence type="ECO:0000256" key="1">
    <source>
        <dbReference type="PROSITE-ProRule" id="PRU00023"/>
    </source>
</evidence>
<reference evidence="3 4" key="1">
    <citation type="submission" date="2024-04" db="EMBL/GenBank/DDBJ databases">
        <title>Tritrichomonas musculus Genome.</title>
        <authorList>
            <person name="Alves-Ferreira E."/>
            <person name="Grigg M."/>
            <person name="Lorenzi H."/>
            <person name="Galac M."/>
        </authorList>
    </citation>
    <scope>NUCLEOTIDE SEQUENCE [LARGE SCALE GENOMIC DNA]</scope>
    <source>
        <strain evidence="3 4">EAF2021</strain>
    </source>
</reference>
<dbReference type="Pfam" id="PF11929">
    <property type="entry name" value="DUF3447"/>
    <property type="match status" value="1"/>
</dbReference>
<accession>A0ABR2K9P8</accession>
<dbReference type="InterPro" id="IPR002110">
    <property type="entry name" value="Ankyrin_rpt"/>
</dbReference>
<dbReference type="Pfam" id="PF12796">
    <property type="entry name" value="Ank_2"/>
    <property type="match status" value="1"/>
</dbReference>
<feature type="domain" description="DUF3447" evidence="2">
    <location>
        <begin position="208"/>
        <end position="282"/>
    </location>
</feature>
<dbReference type="PANTHER" id="PTHR24159:SF5">
    <property type="entry name" value="ANK_REP_REGION DOMAIN-CONTAINING PROTEIN"/>
    <property type="match status" value="1"/>
</dbReference>
<evidence type="ECO:0000313" key="4">
    <source>
        <dbReference type="Proteomes" id="UP001470230"/>
    </source>
</evidence>
<dbReference type="SUPFAM" id="SSF48403">
    <property type="entry name" value="Ankyrin repeat"/>
    <property type="match status" value="1"/>
</dbReference>
<dbReference type="PROSITE" id="PS50088">
    <property type="entry name" value="ANK_REPEAT"/>
    <property type="match status" value="1"/>
</dbReference>
<gene>
    <name evidence="3" type="ORF">M9Y10_038245</name>
</gene>
<evidence type="ECO:0000259" key="2">
    <source>
        <dbReference type="Pfam" id="PF11929"/>
    </source>
</evidence>
<sequence>MNVSFSCILDLQTNLLNLTPENYNEVFNKILSIEGFNSNKLLLLQIINSIKSIFKINDEKSELSMKLILDLFPYLKNSISNEWIFHLFPFQDFKTIMFNLIKAGFISIDFLKSKYSRGSIEYDYYIDPRDDDLKIKGINNNEITVAIRSDDLIKFQEIMEKSNLNLNSNIEYSPFEKFKYINSRPFIIEFTAFFGSINVFKFLWLRKVRITPNLPKYAVAGGNCEIIHMIEEVNASFDGCLEVAIEFFQTDLIKYIHKSLSYEFTTSCLISSIINYNIKYFLKIIKLNKNINELSKYGFGNKISALHAASENGLIDIVQFLCSIPGIDVNITTPNLLITPLHMAAGNGHLDVVKYLCGLEGIKINAEQCIFINFYAHRIIYLFFVMEFYLLI</sequence>
<dbReference type="SMART" id="SM00248">
    <property type="entry name" value="ANK"/>
    <property type="match status" value="2"/>
</dbReference>